<evidence type="ECO:0000313" key="2">
    <source>
        <dbReference type="Proteomes" id="UP000295313"/>
    </source>
</evidence>
<name>A0A4R8I5N0_9FLAO</name>
<organism evidence="1 2">
    <name type="scientific">Epilithonimonas xixisoli</name>
    <dbReference type="NCBI Taxonomy" id="1476462"/>
    <lineage>
        <taxon>Bacteria</taxon>
        <taxon>Pseudomonadati</taxon>
        <taxon>Bacteroidota</taxon>
        <taxon>Flavobacteriia</taxon>
        <taxon>Flavobacteriales</taxon>
        <taxon>Weeksellaceae</taxon>
        <taxon>Chryseobacterium group</taxon>
        <taxon>Epilithonimonas</taxon>
    </lineage>
</organism>
<sequence length="179" mass="19473">MKKIYFLIGLISNLVLMAQITIGRDSLSSEAVLLEFGNENKGLILPWVNSINDVDADSNAVNSNTNGSKPGTFVFDSSDNRIKLKKNNTWIDLSGTDGTSNQSNIINRPESLENGVIIGSSSTSARGILIIESTNQAMVLPTVDNYLDIVDPSPGMMVFVKGTKMLAVFNGEVWSFWKP</sequence>
<dbReference type="Proteomes" id="UP000295313">
    <property type="component" value="Unassembled WGS sequence"/>
</dbReference>
<protein>
    <submittedName>
        <fullName evidence="1">Uncharacterized protein</fullName>
    </submittedName>
</protein>
<reference evidence="1 2" key="1">
    <citation type="submission" date="2019-03" db="EMBL/GenBank/DDBJ databases">
        <title>Genomic Encyclopedia of Type Strains, Phase III (KMG-III): the genomes of soil and plant-associated and newly described type strains.</title>
        <authorList>
            <person name="Whitman W."/>
        </authorList>
    </citation>
    <scope>NUCLEOTIDE SEQUENCE [LARGE SCALE GENOMIC DNA]</scope>
    <source>
        <strain evidence="1 2">CGMCC 1.12802</strain>
    </source>
</reference>
<dbReference type="RefSeq" id="WP_133946474.1">
    <property type="nucleotide sequence ID" value="NZ_SOEO01000003.1"/>
</dbReference>
<accession>A0A4R8I5N0</accession>
<evidence type="ECO:0000313" key="1">
    <source>
        <dbReference type="EMBL" id="TDX83290.1"/>
    </source>
</evidence>
<proteinExistence type="predicted"/>
<keyword evidence="2" id="KW-1185">Reference proteome</keyword>
<dbReference type="EMBL" id="SOEO01000003">
    <property type="protein sequence ID" value="TDX83290.1"/>
    <property type="molecule type" value="Genomic_DNA"/>
</dbReference>
<dbReference type="AlphaFoldDB" id="A0A4R8I5N0"/>
<gene>
    <name evidence="1" type="ORF">B0I22_3370</name>
</gene>
<comment type="caution">
    <text evidence="1">The sequence shown here is derived from an EMBL/GenBank/DDBJ whole genome shotgun (WGS) entry which is preliminary data.</text>
</comment>